<dbReference type="Gene3D" id="1.10.150.320">
    <property type="entry name" value="Photosystem II 12 kDa extrinsic protein"/>
    <property type="match status" value="1"/>
</dbReference>
<protein>
    <recommendedName>
        <fullName evidence="3">Helix-hairpin-helix domain-containing protein</fullName>
    </recommendedName>
</protein>
<sequence>MISGNQAIQNTGLTLQGCGYKIDNDRVTISIQRIANDRDGGNLSGTLCLQLCAFEQYTERQVEAILASTTIGEIKGQHCLVGCDYDLIFQPPAAGAWQFSLQLCEWDGVAYTLCDTVYFDLFYQVPVTQAETTTQLDNPITQSLTPSPKAPTEKKGVKKNTIGYSNGYVAINKSKVEKLLNVKGVPKKVLGKLAAERPFHSEKAVLNVKGMGPAMLSKVLAELTK</sequence>
<dbReference type="OrthoDB" id="9179253at2"/>
<evidence type="ECO:0000313" key="2">
    <source>
        <dbReference type="Proteomes" id="UP000018857"/>
    </source>
</evidence>
<gene>
    <name evidence="1" type="ORF">D104_10660</name>
</gene>
<evidence type="ECO:0000313" key="1">
    <source>
        <dbReference type="EMBL" id="ETI59931.1"/>
    </source>
</evidence>
<dbReference type="SUPFAM" id="SSF81585">
    <property type="entry name" value="PsbU/PolX domain-like"/>
    <property type="match status" value="1"/>
</dbReference>
<organism evidence="1 2">
    <name type="scientific">Marinomonas profundimaris</name>
    <dbReference type="NCBI Taxonomy" id="1208321"/>
    <lineage>
        <taxon>Bacteria</taxon>
        <taxon>Pseudomonadati</taxon>
        <taxon>Pseudomonadota</taxon>
        <taxon>Gammaproteobacteria</taxon>
        <taxon>Oceanospirillales</taxon>
        <taxon>Oceanospirillaceae</taxon>
        <taxon>Marinomonas</taxon>
    </lineage>
</organism>
<dbReference type="PATRIC" id="fig|1208321.3.peg.2114"/>
<proteinExistence type="predicted"/>
<comment type="caution">
    <text evidence="1">The sequence shown here is derived from an EMBL/GenBank/DDBJ whole genome shotgun (WGS) entry which is preliminary data.</text>
</comment>
<dbReference type="STRING" id="1208321.D104_10660"/>
<dbReference type="Proteomes" id="UP000018857">
    <property type="component" value="Unassembled WGS sequence"/>
</dbReference>
<dbReference type="EMBL" id="AYOZ01000023">
    <property type="protein sequence ID" value="ETI59931.1"/>
    <property type="molecule type" value="Genomic_DNA"/>
</dbReference>
<dbReference type="AlphaFoldDB" id="W1RRT7"/>
<evidence type="ECO:0008006" key="3">
    <source>
        <dbReference type="Google" id="ProtNLM"/>
    </source>
</evidence>
<reference evidence="1 2" key="1">
    <citation type="journal article" date="2014" name="Genome Announc.">
        <title>Draft Genome Sequence of Marinomonas sp. Strain D104, a Polycyclic Aromatic Hydrocarbon-Degrading Bacterium from the Deep-Sea Sediment of the Arctic Ocean.</title>
        <authorList>
            <person name="Dong C."/>
            <person name="Bai X."/>
            <person name="Lai Q."/>
            <person name="Xie Y."/>
            <person name="Chen X."/>
            <person name="Shao Z."/>
        </authorList>
    </citation>
    <scope>NUCLEOTIDE SEQUENCE [LARGE SCALE GENOMIC DNA]</scope>
    <source>
        <strain evidence="1 2">D104</strain>
    </source>
</reference>
<accession>W1RRT7</accession>
<dbReference type="RefSeq" id="WP_024024219.1">
    <property type="nucleotide sequence ID" value="NZ_AYOZ01000023.1"/>
</dbReference>
<dbReference type="eggNOG" id="COG1555">
    <property type="taxonomic scope" value="Bacteria"/>
</dbReference>
<keyword evidence="2" id="KW-1185">Reference proteome</keyword>
<name>W1RRT7_9GAMM</name>